<dbReference type="EMBL" id="MN739659">
    <property type="protein sequence ID" value="QHT18732.1"/>
    <property type="molecule type" value="Genomic_DNA"/>
</dbReference>
<dbReference type="InterPro" id="IPR001650">
    <property type="entry name" value="Helicase_C-like"/>
</dbReference>
<feature type="region of interest" description="Disordered" evidence="1">
    <location>
        <begin position="136"/>
        <end position="206"/>
    </location>
</feature>
<feature type="compositionally biased region" description="Basic and acidic residues" evidence="1">
    <location>
        <begin position="154"/>
        <end position="171"/>
    </location>
</feature>
<dbReference type="PANTHER" id="PTHR45629:SF7">
    <property type="entry name" value="DNA EXCISION REPAIR PROTEIN ERCC-6-RELATED"/>
    <property type="match status" value="1"/>
</dbReference>
<proteinExistence type="predicted"/>
<dbReference type="InterPro" id="IPR050496">
    <property type="entry name" value="SNF2_RAD54_helicase_repair"/>
</dbReference>
<protein>
    <recommendedName>
        <fullName evidence="2">Helicase C-terminal domain-containing protein</fullName>
    </recommendedName>
</protein>
<name>A0A6C0DQX9_9ZZZZ</name>
<feature type="compositionally biased region" description="Basic and acidic residues" evidence="1">
    <location>
        <begin position="178"/>
        <end position="204"/>
    </location>
</feature>
<feature type="compositionally biased region" description="Basic and acidic residues" evidence="1">
    <location>
        <begin position="136"/>
        <end position="145"/>
    </location>
</feature>
<dbReference type="Gene3D" id="3.40.50.300">
    <property type="entry name" value="P-loop containing nucleotide triphosphate hydrolases"/>
    <property type="match status" value="2"/>
</dbReference>
<dbReference type="PANTHER" id="PTHR45629">
    <property type="entry name" value="SNF2/RAD54 FAMILY MEMBER"/>
    <property type="match status" value="1"/>
</dbReference>
<feature type="domain" description="Helicase C-terminal" evidence="2">
    <location>
        <begin position="1053"/>
        <end position="1108"/>
    </location>
</feature>
<evidence type="ECO:0000313" key="3">
    <source>
        <dbReference type="EMBL" id="QHT18732.1"/>
    </source>
</evidence>
<sequence>MNIPFQPSELIMKPMPKQQNHFRINMKIPVDSDAQITIVDEEVAPITAAKSVIVDKRKYSNIERSLVLDRIRCRNSVVGIVSEEYPDFKSCEKPIGQPSVIEEAILPKPPIKKLEKEVVLREPVEEGEEEIPEIKVETKDVSESHSDEEEEMKEFEKLLEEPPIVKKEPNVKAKAKAKATEKETEKPDENREPTKAEKTEEPKVRKLRIKAKKQEDDLINVDLKTVAINQRMLNERLPAPREKIIIKAPSYYMTNRKLYVGKLNQLFQPYRDEITRTTETASCDSRTSDAEFELLTHQKIVRDYLNIYTPYRGLLLYHGLGSGKSCSSIAIAEGMKSDKRVVLMTPASLKMNFFTELKKCGDHMYKKNQFWEFVSIEGKPEYIPILAKALSLTTENIRERGGAWLVDITKSANFSEKRPSEQKDIDDQLNQMIRSKYIDINYNGINLKGLEKLSANFTINPFDNTVVIIDEAHNFVSRIVNKVKGTKKDSVAYRMYDYLMNATNAKVVLLTGTPIINYPNEIGVLYNILRGYIKTWEMTVNVKTAEKINTDTILDIFDKENFRFYDYVEYSGNKLTITRNPFGFINTKKRGAVKKGVVRSGGGKKKETRKLNENSRNRKTKKLHSFEKESYDIEVENGVVQKLTFEEDDNIDPELSAEHSDRIGYNFDNNPYKGGGSGDAFDKYNGVKLDETGNITDSQFEETLIRILTKHGLEVPPGLIEVKKFKVLNDDADLFLNAFVNVDTAEVKNMDVFQRRILGLTSYFRSAQESLLPSFVKTDEGDIFHIVKCIMTDHQFGVYEKIRKIEAEQEKRNRKNKQRQQPGNDLFNISSTYRIFSRSACNFAFPSNIERPLPSGKTSANEEGSTDYDIDENDFNAVPLNVRKQADEEDIEDIEQEQSQGKDVALETYQERIEHALGILAYNPESPRDAEYLTKESLLQFSPKFVELLTRIQNQDYSGLHLIYSQFRTIEGIGIIKLILEANGFAEFKLQRIKQGETEEENSWEIVENPANSGKPKFVLYTGTETTEEKEIIRNIYNSAWEFVPSNIAMRLREMGDNNFMGEIIKIFMITSSGAEGINLRNTRYVHIVEPYWNMTRIEQVVGRARRICSHQDLPEELRTVQVFLYISTLSEEQKVSESNIELRIRDVSKLDKKTPITTDESLFEIASMKDKINRQILKAVKESAMDCSLYAGKNKDEPLVCYGYGKVESNQFGSYPSLDKDMGEKSDLNVREVKVKLKKFKLEGQDYAFNPDTTEVFDYESYENALKTGSEMILIGKLVRKGKGFKLERV</sequence>
<dbReference type="Pfam" id="PF00271">
    <property type="entry name" value="Helicase_C"/>
    <property type="match status" value="1"/>
</dbReference>
<organism evidence="3">
    <name type="scientific">viral metagenome</name>
    <dbReference type="NCBI Taxonomy" id="1070528"/>
    <lineage>
        <taxon>unclassified sequences</taxon>
        <taxon>metagenomes</taxon>
        <taxon>organismal metagenomes</taxon>
    </lineage>
</organism>
<evidence type="ECO:0000259" key="2">
    <source>
        <dbReference type="Pfam" id="PF00271"/>
    </source>
</evidence>
<evidence type="ECO:0000256" key="1">
    <source>
        <dbReference type="SAM" id="MobiDB-lite"/>
    </source>
</evidence>
<feature type="region of interest" description="Disordered" evidence="1">
    <location>
        <begin position="598"/>
        <end position="617"/>
    </location>
</feature>
<dbReference type="SUPFAM" id="SSF52540">
    <property type="entry name" value="P-loop containing nucleoside triphosphate hydrolases"/>
    <property type="match status" value="2"/>
</dbReference>
<reference evidence="3" key="1">
    <citation type="journal article" date="2020" name="Nature">
        <title>Giant virus diversity and host interactions through global metagenomics.</title>
        <authorList>
            <person name="Schulz F."/>
            <person name="Roux S."/>
            <person name="Paez-Espino D."/>
            <person name="Jungbluth S."/>
            <person name="Walsh D.A."/>
            <person name="Denef V.J."/>
            <person name="McMahon K.D."/>
            <person name="Konstantinidis K.T."/>
            <person name="Eloe-Fadrosh E.A."/>
            <person name="Kyrpides N.C."/>
            <person name="Woyke T."/>
        </authorList>
    </citation>
    <scope>NUCLEOTIDE SEQUENCE</scope>
    <source>
        <strain evidence="3">GVMAG-M-3300023174-49</strain>
    </source>
</reference>
<dbReference type="InterPro" id="IPR027417">
    <property type="entry name" value="P-loop_NTPase"/>
</dbReference>
<feature type="compositionally biased region" description="Basic residues" evidence="1">
    <location>
        <begin position="598"/>
        <end position="608"/>
    </location>
</feature>
<feature type="region of interest" description="Disordered" evidence="1">
    <location>
        <begin position="852"/>
        <end position="871"/>
    </location>
</feature>
<accession>A0A6C0DQX9</accession>